<accession>A0A745ERX1</accession>
<gene>
    <name evidence="2" type="primary">fepE</name>
    <name evidence="2" type="ORF">G7951_004533</name>
</gene>
<keyword evidence="1" id="KW-0472">Membrane</keyword>
<proteinExistence type="predicted"/>
<feature type="non-terminal residue" evidence="2">
    <location>
        <position position="1"/>
    </location>
</feature>
<keyword evidence="1" id="KW-0812">Transmembrane</keyword>
<evidence type="ECO:0000256" key="1">
    <source>
        <dbReference type="SAM" id="Phobius"/>
    </source>
</evidence>
<dbReference type="EMBL" id="DAAUTK010000021">
    <property type="protein sequence ID" value="HAF3120359.1"/>
    <property type="molecule type" value="Genomic_DNA"/>
</dbReference>
<dbReference type="AlphaFoldDB" id="A0A745ERX1"/>
<comment type="caution">
    <text evidence="2">The sequence shown here is derived from an EMBL/GenBank/DDBJ whole genome shotgun (WGS) entry which is preliminary data.</text>
</comment>
<reference evidence="2" key="1">
    <citation type="journal article" date="2018" name="Genome Biol.">
        <title>SKESA: strategic k-mer extension for scrupulous assemblies.</title>
        <authorList>
            <person name="Souvorov A."/>
            <person name="Agarwala R."/>
            <person name="Lipman D.J."/>
        </authorList>
    </citation>
    <scope>NUCLEOTIDE SEQUENCE</scope>
    <source>
        <strain evidence="2">MA.GW_S01915-06</strain>
    </source>
</reference>
<dbReference type="NCBIfam" id="NF007699">
    <property type="entry name" value="PRK10381.1"/>
    <property type="match status" value="1"/>
</dbReference>
<reference evidence="2" key="2">
    <citation type="submission" date="2020-02" db="EMBL/GenBank/DDBJ databases">
        <authorList>
            <consortium name="NCBI Pathogen Detection Project"/>
        </authorList>
    </citation>
    <scope>NUCLEOTIDE SEQUENCE</scope>
    <source>
        <strain evidence="2">MA.GW_S01915-06</strain>
    </source>
</reference>
<dbReference type="SUPFAM" id="SSF160355">
    <property type="entry name" value="Bacterial polysaccharide co-polymerase-like"/>
    <property type="match status" value="1"/>
</dbReference>
<protein>
    <submittedName>
        <fullName evidence="2">LPS O-antigen length regulator</fullName>
    </submittedName>
</protein>
<name>A0A745ERX1_SALER</name>
<dbReference type="Gene3D" id="3.30.1890.10">
    <property type="entry name" value="FepE-like"/>
    <property type="match status" value="1"/>
</dbReference>
<organism evidence="2">
    <name type="scientific">Salmonella enterica</name>
    <name type="common">Salmonella choleraesuis</name>
    <dbReference type="NCBI Taxonomy" id="28901"/>
    <lineage>
        <taxon>Bacteria</taxon>
        <taxon>Pseudomonadati</taxon>
        <taxon>Pseudomonadota</taxon>
        <taxon>Gammaproteobacteria</taxon>
        <taxon>Enterobacterales</taxon>
        <taxon>Enterobacteriaceae</taxon>
        <taxon>Salmonella</taxon>
    </lineage>
</organism>
<sequence>KKNISALELHRAIVALSENMKSVDDNASKKNDKSSLYVSWTLSFTAPTSREAHDVLSGYINYVSSLVVKELMEDVKNKLEIKTKFEKEILALDKIKIRNQLNADIRRLDYSLEVANSAGIKKPVYSNGQIMKDDPDFPVALGSDGIATKLNIKKSIKDVSELSGELRNRQYIVEQLVGVKVGNVDFMPFQYQLSPTSPVKKDGPSNVIIVILSSIIGGMLACGSVLLRHAMEARKLSGIEEKLG</sequence>
<evidence type="ECO:0000313" key="2">
    <source>
        <dbReference type="EMBL" id="HAF3120359.1"/>
    </source>
</evidence>
<feature type="transmembrane region" description="Helical" evidence="1">
    <location>
        <begin position="207"/>
        <end position="227"/>
    </location>
</feature>
<keyword evidence="1" id="KW-1133">Transmembrane helix</keyword>